<dbReference type="STRING" id="617002.SAMN05660653_00795"/>
<dbReference type="Gene3D" id="3.40.50.300">
    <property type="entry name" value="P-loop containing nucleotide triphosphate hydrolases"/>
    <property type="match status" value="1"/>
</dbReference>
<organism evidence="2 3">
    <name type="scientific">Desulfonatronum thiosulfatophilum</name>
    <dbReference type="NCBI Taxonomy" id="617002"/>
    <lineage>
        <taxon>Bacteria</taxon>
        <taxon>Pseudomonadati</taxon>
        <taxon>Thermodesulfobacteriota</taxon>
        <taxon>Desulfovibrionia</taxon>
        <taxon>Desulfovibrionales</taxon>
        <taxon>Desulfonatronaceae</taxon>
        <taxon>Desulfonatronum</taxon>
    </lineage>
</organism>
<dbReference type="InterPro" id="IPR027417">
    <property type="entry name" value="P-loop_NTPase"/>
</dbReference>
<dbReference type="PANTHER" id="PTHR13696:SF52">
    <property type="entry name" value="PARA FAMILY PROTEIN CT_582"/>
    <property type="match status" value="1"/>
</dbReference>
<evidence type="ECO:0000313" key="2">
    <source>
        <dbReference type="EMBL" id="SDB16940.1"/>
    </source>
</evidence>
<dbReference type="EMBL" id="FMXO01000004">
    <property type="protein sequence ID" value="SDB16940.1"/>
    <property type="molecule type" value="Genomic_DNA"/>
</dbReference>
<dbReference type="InterPro" id="IPR025669">
    <property type="entry name" value="AAA_dom"/>
</dbReference>
<feature type="domain" description="AAA" evidence="1">
    <location>
        <begin position="40"/>
        <end position="216"/>
    </location>
</feature>
<dbReference type="FunFam" id="3.40.50.300:FF:000285">
    <property type="entry name" value="Sporulation initiation inhibitor Soj"/>
    <property type="match status" value="1"/>
</dbReference>
<gene>
    <name evidence="2" type="ORF">SAMN05660653_00795</name>
</gene>
<proteinExistence type="predicted"/>
<evidence type="ECO:0000259" key="1">
    <source>
        <dbReference type="Pfam" id="PF13614"/>
    </source>
</evidence>
<dbReference type="Proteomes" id="UP000198771">
    <property type="component" value="Unassembled WGS sequence"/>
</dbReference>
<dbReference type="PANTHER" id="PTHR13696">
    <property type="entry name" value="P-LOOP CONTAINING NUCLEOSIDE TRIPHOSPHATE HYDROLASE"/>
    <property type="match status" value="1"/>
</dbReference>
<dbReference type="Pfam" id="PF13614">
    <property type="entry name" value="AAA_31"/>
    <property type="match status" value="1"/>
</dbReference>
<sequence length="297" mass="32692">MRTFCCCRLKTACGINLLRVVLILRQLVQYLKLESEEKVAKVVVVANQKGGVGKTTTAVNLAACLAVMEKKILLADCDPQGNATSGVGWDKASRKQNLFSAYFEPVCFQDAVHATSFPYLSLLPATSDLVGVELELVGREGREFYLREGIKQIGDAFDYVIIDCPPSLGLLTVNALCAAQYLIVPMQCEFFALEGMAQLMRTYKLIRQRLNPNLSMLGIILTMHDARSNLTKDVENEVKSHFPGKVFDTTIPRNVRLSEAPSHGLPVINYDIKSKGSQAYLKLAEECISRLGRAGAA</sequence>
<dbReference type="CDD" id="cd02042">
    <property type="entry name" value="ParAB_family"/>
    <property type="match status" value="1"/>
</dbReference>
<evidence type="ECO:0000313" key="3">
    <source>
        <dbReference type="Proteomes" id="UP000198771"/>
    </source>
</evidence>
<dbReference type="SUPFAM" id="SSF52540">
    <property type="entry name" value="P-loop containing nucleoside triphosphate hydrolases"/>
    <property type="match status" value="1"/>
</dbReference>
<dbReference type="InterPro" id="IPR050678">
    <property type="entry name" value="DNA_Partitioning_ATPase"/>
</dbReference>
<dbReference type="AlphaFoldDB" id="A0A1G6B8G5"/>
<accession>A0A1G6B8G5</accession>
<name>A0A1G6B8G5_9BACT</name>
<protein>
    <submittedName>
        <fullName evidence="2">Chromosome partitioning protein</fullName>
    </submittedName>
</protein>
<reference evidence="2 3" key="1">
    <citation type="submission" date="2016-10" db="EMBL/GenBank/DDBJ databases">
        <authorList>
            <person name="de Groot N.N."/>
        </authorList>
    </citation>
    <scope>NUCLEOTIDE SEQUENCE [LARGE SCALE GENOMIC DNA]</scope>
    <source>
        <strain evidence="2 3">ASO4-2</strain>
    </source>
</reference>
<keyword evidence="3" id="KW-1185">Reference proteome</keyword>